<dbReference type="InterPro" id="IPR007076">
    <property type="entry name" value="TfoX_N"/>
</dbReference>
<accession>A0ABP8LTL0</accession>
<sequence>MAYDVSLAKRVRTYLGQFPDLQLEEKKMFGGLAFIINQKMCVNVSGENLMCRFDPKQTEELAKTEGFQPMVMKGRVYEGYAYISPGGVRTELQLAQWIERCLAFNRTVASAEK</sequence>
<dbReference type="SUPFAM" id="SSF159894">
    <property type="entry name" value="YgaC/TfoX-N like"/>
    <property type="match status" value="1"/>
</dbReference>
<evidence type="ECO:0000313" key="3">
    <source>
        <dbReference type="Proteomes" id="UP001501508"/>
    </source>
</evidence>
<dbReference type="Proteomes" id="UP001501508">
    <property type="component" value="Unassembled WGS sequence"/>
</dbReference>
<comment type="caution">
    <text evidence="2">The sequence shown here is derived from an EMBL/GenBank/DDBJ whole genome shotgun (WGS) entry which is preliminary data.</text>
</comment>
<evidence type="ECO:0000313" key="2">
    <source>
        <dbReference type="EMBL" id="GAA4434287.1"/>
    </source>
</evidence>
<evidence type="ECO:0000259" key="1">
    <source>
        <dbReference type="Pfam" id="PF04993"/>
    </source>
</evidence>
<name>A0ABP8LTL0_9BACT</name>
<organism evidence="2 3">
    <name type="scientific">Ravibacter arvi</name>
    <dbReference type="NCBI Taxonomy" id="2051041"/>
    <lineage>
        <taxon>Bacteria</taxon>
        <taxon>Pseudomonadati</taxon>
        <taxon>Bacteroidota</taxon>
        <taxon>Cytophagia</taxon>
        <taxon>Cytophagales</taxon>
        <taxon>Spirosomataceae</taxon>
        <taxon>Ravibacter</taxon>
    </lineage>
</organism>
<dbReference type="EMBL" id="BAABEY010000011">
    <property type="protein sequence ID" value="GAA4434287.1"/>
    <property type="molecule type" value="Genomic_DNA"/>
</dbReference>
<proteinExistence type="predicted"/>
<dbReference type="Gene3D" id="3.30.1460.30">
    <property type="entry name" value="YgaC/TfoX-N like chaperone"/>
    <property type="match status" value="1"/>
</dbReference>
<protein>
    <submittedName>
        <fullName evidence="2">TfoX/Sxy family protein</fullName>
    </submittedName>
</protein>
<dbReference type="RefSeq" id="WP_345026872.1">
    <property type="nucleotide sequence ID" value="NZ_BAABEY010000011.1"/>
</dbReference>
<dbReference type="Pfam" id="PF04993">
    <property type="entry name" value="TfoX_N"/>
    <property type="match status" value="1"/>
</dbReference>
<gene>
    <name evidence="2" type="ORF">GCM10023091_08970</name>
</gene>
<feature type="domain" description="TfoX N-terminal" evidence="1">
    <location>
        <begin position="22"/>
        <end position="104"/>
    </location>
</feature>
<keyword evidence="3" id="KW-1185">Reference proteome</keyword>
<reference evidence="3" key="1">
    <citation type="journal article" date="2019" name="Int. J. Syst. Evol. Microbiol.">
        <title>The Global Catalogue of Microorganisms (GCM) 10K type strain sequencing project: providing services to taxonomists for standard genome sequencing and annotation.</title>
        <authorList>
            <consortium name="The Broad Institute Genomics Platform"/>
            <consortium name="The Broad Institute Genome Sequencing Center for Infectious Disease"/>
            <person name="Wu L."/>
            <person name="Ma J."/>
        </authorList>
    </citation>
    <scope>NUCLEOTIDE SEQUENCE [LARGE SCALE GENOMIC DNA]</scope>
    <source>
        <strain evidence="3">JCM 31920</strain>
    </source>
</reference>